<dbReference type="InterPro" id="IPR011335">
    <property type="entry name" value="Restrct_endonuc-II-like"/>
</dbReference>
<dbReference type="InterPro" id="IPR012296">
    <property type="entry name" value="Nuclease_put_TT1808"/>
</dbReference>
<dbReference type="AlphaFoldDB" id="A0A7X6IDR0"/>
<dbReference type="EMBL" id="VTOW01000009">
    <property type="protein sequence ID" value="NKE73645.1"/>
    <property type="molecule type" value="Genomic_DNA"/>
</dbReference>
<sequence length="183" mass="20845">MLKTKIKLTYADYVALPDEKRYELIEGDLYMVPAPGFYHQVVSRNIEMALWDIVKSHRLGVVLDAPVDVVLTQEDVVQPDILFISNERRSIITEKYLSGAPDLIIEILSPSSMERDKLVKRNLYAEHGVSEYWIVNPVGKQIEVLLLKSHAFVLYGIFLIDDRLTSPLLPGFELSLESVFEPA</sequence>
<dbReference type="CDD" id="cd06260">
    <property type="entry name" value="DUF820-like"/>
    <property type="match status" value="1"/>
</dbReference>
<evidence type="ECO:0000313" key="3">
    <source>
        <dbReference type="Proteomes" id="UP000534783"/>
    </source>
</evidence>
<dbReference type="InterPro" id="IPR008538">
    <property type="entry name" value="Uma2"/>
</dbReference>
<keyword evidence="2" id="KW-0378">Hydrolase</keyword>
<dbReference type="Proteomes" id="UP000534783">
    <property type="component" value="Unassembled WGS sequence"/>
</dbReference>
<comment type="caution">
    <text evidence="2">The sequence shown here is derived from an EMBL/GenBank/DDBJ whole genome shotgun (WGS) entry which is preliminary data.</text>
</comment>
<feature type="domain" description="Putative restriction endonuclease" evidence="1">
    <location>
        <begin position="11"/>
        <end position="177"/>
    </location>
</feature>
<dbReference type="Gene3D" id="3.90.1570.10">
    <property type="entry name" value="tt1808, chain A"/>
    <property type="match status" value="1"/>
</dbReference>
<dbReference type="Pfam" id="PF05685">
    <property type="entry name" value="Uma2"/>
    <property type="match status" value="1"/>
</dbReference>
<name>A0A7X6IDR0_9BACT</name>
<dbReference type="GO" id="GO:0004519">
    <property type="term" value="F:endonuclease activity"/>
    <property type="evidence" value="ECO:0007669"/>
    <property type="project" value="UniProtKB-KW"/>
</dbReference>
<dbReference type="PANTHER" id="PTHR34107">
    <property type="entry name" value="SLL0198 PROTEIN-RELATED"/>
    <property type="match status" value="1"/>
</dbReference>
<evidence type="ECO:0000313" key="2">
    <source>
        <dbReference type="EMBL" id="NKE73645.1"/>
    </source>
</evidence>
<proteinExistence type="predicted"/>
<dbReference type="SUPFAM" id="SSF52980">
    <property type="entry name" value="Restriction endonuclease-like"/>
    <property type="match status" value="1"/>
</dbReference>
<reference evidence="2 3" key="1">
    <citation type="journal article" date="2020" name="Nature">
        <title>Bacterial chemolithoautotrophy via manganese oxidation.</title>
        <authorList>
            <person name="Yu H."/>
            <person name="Leadbetter J.R."/>
        </authorList>
    </citation>
    <scope>NUCLEOTIDE SEQUENCE [LARGE SCALE GENOMIC DNA]</scope>
    <source>
        <strain evidence="2 3">Mn-1</strain>
    </source>
</reference>
<accession>A0A7X6IDR0</accession>
<protein>
    <submittedName>
        <fullName evidence="2">Uma2 family endonuclease</fullName>
    </submittedName>
</protein>
<gene>
    <name evidence="2" type="ORF">MNODULE_23090</name>
</gene>
<keyword evidence="2" id="KW-0540">Nuclease</keyword>
<evidence type="ECO:0000259" key="1">
    <source>
        <dbReference type="Pfam" id="PF05685"/>
    </source>
</evidence>
<dbReference type="PANTHER" id="PTHR34107:SF4">
    <property type="entry name" value="SLL1222 PROTEIN"/>
    <property type="match status" value="1"/>
</dbReference>
<keyword evidence="3" id="KW-1185">Reference proteome</keyword>
<organism evidence="2 3">
    <name type="scientific">Candidatus Manganitrophus noduliformans</name>
    <dbReference type="NCBI Taxonomy" id="2606439"/>
    <lineage>
        <taxon>Bacteria</taxon>
        <taxon>Pseudomonadati</taxon>
        <taxon>Nitrospirota</taxon>
        <taxon>Nitrospiria</taxon>
        <taxon>Candidatus Troglogloeales</taxon>
        <taxon>Candidatus Manganitrophaceae</taxon>
        <taxon>Candidatus Manganitrophus</taxon>
    </lineage>
</organism>
<keyword evidence="2" id="KW-0255">Endonuclease</keyword>
<dbReference type="RefSeq" id="WP_168063606.1">
    <property type="nucleotide sequence ID" value="NZ_VTOW01000009.1"/>
</dbReference>